<comment type="caution">
    <text evidence="1">The sequence shown here is derived from an EMBL/GenBank/DDBJ whole genome shotgun (WGS) entry which is preliminary data.</text>
</comment>
<gene>
    <name evidence="1" type="ORF">BDFB_014358</name>
</gene>
<evidence type="ECO:0000313" key="1">
    <source>
        <dbReference type="EMBL" id="RZB40080.1"/>
    </source>
</evidence>
<dbReference type="AlphaFoldDB" id="A0A482VA62"/>
<sequence>MNEIQLCSMMNPDFVWGPTMDDKGSEDVGVNDALCSSLWNVMSLTLKITNLPHLPQTLAVLRHEVQIAWDFKSPEEIDNFLRSMPR</sequence>
<dbReference type="Proteomes" id="UP000292052">
    <property type="component" value="Unassembled WGS sequence"/>
</dbReference>
<protein>
    <submittedName>
        <fullName evidence="1">Uncharacterized protein</fullName>
    </submittedName>
</protein>
<evidence type="ECO:0000313" key="2">
    <source>
        <dbReference type="Proteomes" id="UP000292052"/>
    </source>
</evidence>
<accession>A0A482VA62</accession>
<reference evidence="1 2" key="1">
    <citation type="submission" date="2017-03" db="EMBL/GenBank/DDBJ databases">
        <title>Genome of the blue death feigning beetle - Asbolus verrucosus.</title>
        <authorList>
            <person name="Rider S.D."/>
        </authorList>
    </citation>
    <scope>NUCLEOTIDE SEQUENCE [LARGE SCALE GENOMIC DNA]</scope>
    <source>
        <strain evidence="1">Butters</strain>
        <tissue evidence="1">Head and leg muscle</tissue>
    </source>
</reference>
<organism evidence="1 2">
    <name type="scientific">Asbolus verrucosus</name>
    <name type="common">Desert ironclad beetle</name>
    <dbReference type="NCBI Taxonomy" id="1661398"/>
    <lineage>
        <taxon>Eukaryota</taxon>
        <taxon>Metazoa</taxon>
        <taxon>Ecdysozoa</taxon>
        <taxon>Arthropoda</taxon>
        <taxon>Hexapoda</taxon>
        <taxon>Insecta</taxon>
        <taxon>Pterygota</taxon>
        <taxon>Neoptera</taxon>
        <taxon>Endopterygota</taxon>
        <taxon>Coleoptera</taxon>
        <taxon>Polyphaga</taxon>
        <taxon>Cucujiformia</taxon>
        <taxon>Tenebrionidae</taxon>
        <taxon>Pimeliinae</taxon>
        <taxon>Asbolus</taxon>
    </lineage>
</organism>
<keyword evidence="2" id="KW-1185">Reference proteome</keyword>
<dbReference type="EMBL" id="QDEB01122597">
    <property type="protein sequence ID" value="RZB40080.1"/>
    <property type="molecule type" value="Genomic_DNA"/>
</dbReference>
<name>A0A482VA62_ASBVE</name>
<proteinExistence type="predicted"/>